<dbReference type="InterPro" id="IPR008915">
    <property type="entry name" value="Peptidase_M50"/>
</dbReference>
<keyword evidence="7 11" id="KW-1133">Transmembrane helix</keyword>
<dbReference type="InterPro" id="IPR036034">
    <property type="entry name" value="PDZ_sf"/>
</dbReference>
<evidence type="ECO:0000256" key="11">
    <source>
        <dbReference type="SAM" id="Phobius"/>
    </source>
</evidence>
<evidence type="ECO:0000313" key="14">
    <source>
        <dbReference type="Proteomes" id="UP001558652"/>
    </source>
</evidence>
<organism evidence="13 14">
    <name type="scientific">Ranatra chinensis</name>
    <dbReference type="NCBI Taxonomy" id="642074"/>
    <lineage>
        <taxon>Eukaryota</taxon>
        <taxon>Metazoa</taxon>
        <taxon>Ecdysozoa</taxon>
        <taxon>Arthropoda</taxon>
        <taxon>Hexapoda</taxon>
        <taxon>Insecta</taxon>
        <taxon>Pterygota</taxon>
        <taxon>Neoptera</taxon>
        <taxon>Paraneoptera</taxon>
        <taxon>Hemiptera</taxon>
        <taxon>Heteroptera</taxon>
        <taxon>Panheteroptera</taxon>
        <taxon>Nepomorpha</taxon>
        <taxon>Nepidae</taxon>
        <taxon>Ranatrinae</taxon>
        <taxon>Ranatra</taxon>
    </lineage>
</organism>
<evidence type="ECO:0000256" key="9">
    <source>
        <dbReference type="ARBA" id="ARBA00032658"/>
    </source>
</evidence>
<protein>
    <recommendedName>
        <fullName evidence="5">Membrane-bound transcription factor site-2 protease</fullName>
        <ecNumber evidence="4">3.4.24.85</ecNumber>
    </recommendedName>
    <alternativeName>
        <fullName evidence="9">Endopeptidase S2P</fullName>
    </alternativeName>
</protein>
<feature type="transmembrane region" description="Helical" evidence="11">
    <location>
        <begin position="198"/>
        <end position="219"/>
    </location>
</feature>
<feature type="domain" description="Peptidase M50" evidence="12">
    <location>
        <begin position="134"/>
        <end position="470"/>
    </location>
</feature>
<comment type="caution">
    <text evidence="13">The sequence shown here is derived from an EMBL/GenBank/DDBJ whole genome shotgun (WGS) entry which is preliminary data.</text>
</comment>
<keyword evidence="6 11" id="KW-0812">Transmembrane</keyword>
<gene>
    <name evidence="13" type="ORF">AAG570_011283</name>
</gene>
<evidence type="ECO:0000256" key="2">
    <source>
        <dbReference type="ARBA" id="ARBA00004127"/>
    </source>
</evidence>
<dbReference type="GO" id="GO:0012505">
    <property type="term" value="C:endomembrane system"/>
    <property type="evidence" value="ECO:0007669"/>
    <property type="project" value="UniProtKB-SubCell"/>
</dbReference>
<dbReference type="AlphaFoldDB" id="A0ABD0YK88"/>
<dbReference type="Proteomes" id="UP001558652">
    <property type="component" value="Unassembled WGS sequence"/>
</dbReference>
<proteinExistence type="inferred from homology"/>
<dbReference type="EC" id="3.4.24.85" evidence="4"/>
<comment type="similarity">
    <text evidence="3">Belongs to the peptidase M50A family.</text>
</comment>
<keyword evidence="14" id="KW-1185">Reference proteome</keyword>
<feature type="transmembrane region" description="Helical" evidence="11">
    <location>
        <begin position="72"/>
        <end position="99"/>
    </location>
</feature>
<evidence type="ECO:0000259" key="12">
    <source>
        <dbReference type="Pfam" id="PF02163"/>
    </source>
</evidence>
<feature type="transmembrane region" description="Helical" evidence="11">
    <location>
        <begin position="131"/>
        <end position="148"/>
    </location>
</feature>
<comment type="catalytic activity">
    <reaction evidence="1">
        <text>Cleaves several transcription factors that are type-2 transmembrane proteins within membrane-spanning domains. Known substrates include sterol regulatory element-binding protein (SREBP) -1, SREBP-2 and forms of the transcriptional activator ATF6. SREBP-2 is cleaved at the site 477-DRSRILL-|-CVLTFLCLSFNPLTSLLQWGGA-505. The residues Asn-Pro, 11 residues distal to the site of cleavage in the membrane-spanning domain, are important for cleavage by S2P endopeptidase. Replacement of either of these residues does not prevent cleavage, but there is no cleavage if both of these residues are replaced.</text>
        <dbReference type="EC" id="3.4.24.85"/>
    </reaction>
</comment>
<evidence type="ECO:0000256" key="6">
    <source>
        <dbReference type="ARBA" id="ARBA00022692"/>
    </source>
</evidence>
<reference evidence="13 14" key="1">
    <citation type="submission" date="2024-07" db="EMBL/GenBank/DDBJ databases">
        <title>Chromosome-level genome assembly of the water stick insect Ranatra chinensis (Heteroptera: Nepidae).</title>
        <authorList>
            <person name="Liu X."/>
        </authorList>
    </citation>
    <scope>NUCLEOTIDE SEQUENCE [LARGE SCALE GENOMIC DNA]</scope>
    <source>
        <strain evidence="13">Cailab_2021Rc</strain>
        <tissue evidence="13">Muscle</tissue>
    </source>
</reference>
<evidence type="ECO:0000256" key="1">
    <source>
        <dbReference type="ARBA" id="ARBA00001350"/>
    </source>
</evidence>
<dbReference type="PANTHER" id="PTHR13325:SF3">
    <property type="entry name" value="MEMBRANE-BOUND TRANSCRIPTION FACTOR SITE-2 PROTEASE"/>
    <property type="match status" value="1"/>
</dbReference>
<keyword evidence="8 11" id="KW-0472">Membrane</keyword>
<comment type="subcellular location">
    <subcellularLocation>
        <location evidence="2">Endomembrane system</location>
        <topology evidence="2">Multi-pass membrane protein</topology>
    </subcellularLocation>
</comment>
<evidence type="ECO:0000256" key="5">
    <source>
        <dbReference type="ARBA" id="ARBA00014400"/>
    </source>
</evidence>
<dbReference type="SUPFAM" id="SSF50156">
    <property type="entry name" value="PDZ domain-like"/>
    <property type="match status" value="1"/>
</dbReference>
<evidence type="ECO:0000256" key="7">
    <source>
        <dbReference type="ARBA" id="ARBA00022989"/>
    </source>
</evidence>
<evidence type="ECO:0000256" key="4">
    <source>
        <dbReference type="ARBA" id="ARBA00012347"/>
    </source>
</evidence>
<accession>A0ABD0YK88</accession>
<evidence type="ECO:0000256" key="8">
    <source>
        <dbReference type="ARBA" id="ARBA00023136"/>
    </source>
</evidence>
<dbReference type="InterPro" id="IPR001193">
    <property type="entry name" value="MBTPS2"/>
</dbReference>
<sequence>MDEFYMFLIAAVAIHCCLIFFDIFFKSCSLHPYLYFLKNTGLQIQPLRLTWFTLAFNRQIQKWGTIRPRLHLAWFTAGVWVSVFLMPVALILIIHTMIITIKDSFQEEKTVSRIVAVEPMVPGWNLPTSDFGYYLFTLLISSVIHELGHAVAAVREGVHVIGVSITLFFILPVAMTHLEGLDVLSPMKQLRVLCAGVWHNIFLALVAATLAPLVPWILYPFYDFGTGVQVEFIKEGSAISGVGGLKVGDKIVQLNHCTVSGTSSWQECLVQSLYDSNNGFCIPDSFIKEHDESVPAKHLTDGAVECCAGNSAKHLCFEYIESEDEPLPLPQHSCLNARNVIDIAGVMCHKASDCPQPLHCFRPSLENSTKLIRIQRSRSSKVLFLGHPADIYHNVKVTDFVNLYSFLPPYIPDALTKLCQFITIFSSGIAVLNVIPCFYFDGQNIICTLVDVFLAKKVPLASVRHAVALCITLLGSFILILYLCIMLFSAV</sequence>
<dbReference type="EMBL" id="JBFDAA010000006">
    <property type="protein sequence ID" value="KAL1131670.1"/>
    <property type="molecule type" value="Genomic_DNA"/>
</dbReference>
<feature type="transmembrane region" description="Helical" evidence="11">
    <location>
        <begin position="160"/>
        <end position="178"/>
    </location>
</feature>
<feature type="transmembrane region" description="Helical" evidence="11">
    <location>
        <begin position="6"/>
        <end position="25"/>
    </location>
</feature>
<evidence type="ECO:0000256" key="10">
    <source>
        <dbReference type="ARBA" id="ARBA00045828"/>
    </source>
</evidence>
<feature type="transmembrane region" description="Helical" evidence="11">
    <location>
        <begin position="466"/>
        <end position="488"/>
    </location>
</feature>
<dbReference type="Pfam" id="PF02163">
    <property type="entry name" value="Peptidase_M50"/>
    <property type="match status" value="1"/>
</dbReference>
<evidence type="ECO:0000313" key="13">
    <source>
        <dbReference type="EMBL" id="KAL1131670.1"/>
    </source>
</evidence>
<name>A0ABD0YK88_9HEMI</name>
<evidence type="ECO:0000256" key="3">
    <source>
        <dbReference type="ARBA" id="ARBA00009989"/>
    </source>
</evidence>
<dbReference type="PRINTS" id="PR01000">
    <property type="entry name" value="SREBPS2PTASE"/>
</dbReference>
<dbReference type="PANTHER" id="PTHR13325">
    <property type="entry name" value="PROTEASE M50 MEMBRANE-BOUND TRANSCRIPTION FACTOR SITE 2 PROTEASE"/>
    <property type="match status" value="1"/>
</dbReference>
<comment type="function">
    <text evidence="10">Zinc metalloprotease that mediates intramembrane proteolysis of proteins such as ATF6, ATF6B, SREBF1/SREBP1 and SREBF2/SREBP2. Catalyzes the second step in the proteolytic activation of the sterol regulatory element-binding proteins (SREBPs) SREBF1/SREBP1 and SREBF2/SREBP2: cleaves SREBPs within the first transmembrane segment, thereby releasing the N-terminal segment with a portion of the transmembrane segment attached. Mature N-terminal SREBP fragments shuttle to the nucleus and activate gene transcription. Also mediates the second step in the proteolytic activation of the cyclic AMP-dependent transcription factor ATF-6 (ATF6 and ATF6B). Involved in intramembrane proteolysis during bone formation. In astrocytes and osteoblasts, upon DNA damage and ER stress, mediates the second step of the regulated intramembrane proteolytic activation of the transcription factor CREB3L1, leading to the inhibition of cell-cycle progression.</text>
</comment>